<comment type="caution">
    <text evidence="1">The sequence shown here is derived from an EMBL/GenBank/DDBJ whole genome shotgun (WGS) entry which is preliminary data.</text>
</comment>
<dbReference type="Pfam" id="PF19614">
    <property type="entry name" value="DUF6119"/>
    <property type="match status" value="1"/>
</dbReference>
<reference evidence="1 2" key="1">
    <citation type="submission" date="2021-01" db="EMBL/GenBank/DDBJ databases">
        <title>Genome sequencing of Micromonospora fiedleri MG-37.</title>
        <authorList>
            <person name="Moreland P.E.J."/>
            <person name="Stach J.E.M."/>
        </authorList>
    </citation>
    <scope>NUCLEOTIDE SEQUENCE [LARGE SCALE GENOMIC DNA]</scope>
    <source>
        <strain evidence="1 2">MG-37</strain>
    </source>
</reference>
<evidence type="ECO:0000313" key="1">
    <source>
        <dbReference type="EMBL" id="MBL6275864.1"/>
    </source>
</evidence>
<keyword evidence="2" id="KW-1185">Reference proteome</keyword>
<dbReference type="InterPro" id="IPR026487">
    <property type="entry name" value="CHP04141"/>
</dbReference>
<dbReference type="NCBIfam" id="TIGR04141">
    <property type="entry name" value="TIGR04141 family sporadically distributed protein"/>
    <property type="match status" value="1"/>
</dbReference>
<organism evidence="1 2">
    <name type="scientific">Micromonospora fiedleri</name>
    <dbReference type="NCBI Taxonomy" id="1157498"/>
    <lineage>
        <taxon>Bacteria</taxon>
        <taxon>Bacillati</taxon>
        <taxon>Actinomycetota</taxon>
        <taxon>Actinomycetes</taxon>
        <taxon>Micromonosporales</taxon>
        <taxon>Micromonosporaceae</taxon>
        <taxon>Micromonospora</taxon>
    </lineage>
</organism>
<dbReference type="EMBL" id="JAETXL010000002">
    <property type="protein sequence ID" value="MBL6275864.1"/>
    <property type="molecule type" value="Genomic_DNA"/>
</dbReference>
<sequence length="524" mass="58814">MDLALYLLRDDLDEGDWGLRSVAADYKWVEVKNIPGIKMSLFVRTSKENVPAWQEDLMKIAANQQSEFLKGLQNKSTGALLLVERRGRRFVLVYGSGRHAVDPNSIETGFGLQVAANVVDPESLRGVDTRSILGSGRSQTVSLPSAGPLYRLGIEPTVDLVRYLEGRPPEEFANGIAGGDVLRLNLKQFSFRELPTKLDEVLEAFESREYKDKFPFLDYFSRVSRANVELCSRLSLEVEKSLRAGERRFDFMIPDLDRQGKPEKFAFRFGRRESGAHSEISKEVVLDLISRWKVSDPLKNLKVRAFYEGIEKPVRSSLLPYVVGEVRLDDTLYAPCAGVWYRIDPDHLKALNRRIEAIVEITEDLALGPWGSGYADEGDYNSKATPRGAAPVVLDKNLFYSTGGRNLKVEVCDLLTERRELICVKKMTESATLSHLFAQGSVSARLFRDNLRYRDTVLNHLRKLLPDAGVGAFEDWTVVFAIATERPGRLSEELFFFSKVNLDIAAQAINGAGMRVALAKIDLA</sequence>
<accession>A0ABS1UI20</accession>
<gene>
    <name evidence="1" type="ORF">JMF97_06790</name>
</gene>
<proteinExistence type="predicted"/>
<dbReference type="Proteomes" id="UP000661193">
    <property type="component" value="Unassembled WGS sequence"/>
</dbReference>
<evidence type="ECO:0000313" key="2">
    <source>
        <dbReference type="Proteomes" id="UP000661193"/>
    </source>
</evidence>
<name>A0ABS1UI20_9ACTN</name>
<dbReference type="RefSeq" id="WP_203220712.1">
    <property type="nucleotide sequence ID" value="NZ_JAETXL010000002.1"/>
</dbReference>
<protein>
    <submittedName>
        <fullName evidence="1">TIGR04141 family sporadically distributed protein</fullName>
    </submittedName>
</protein>